<protein>
    <submittedName>
        <fullName evidence="3">OmpA/MotB</fullName>
    </submittedName>
</protein>
<sequence>MPKFKTLVLDSTMKAGDCLPSIIEKVQSTSTSKFGDHVLFQSIDHGRVLIELEPEEIPFNIAQAWGDLSEDSNRLVFKKPGEPLKKGLVGFEKFSKKSEVKKEGRPRPQKSNSNLGPTPSGNLSNSSNSSDFNANYESSIIQQGQPPIRPAAPAPAPAPTPSYSAPSYSSPPSNEEQQGQNGNQSYGGQQGGYGGGASAPAGLRMGGVPMPGFGALGGPGGMDPNALQNRIKNMKEQQNVQIESVKAWVNTHLSNRGVEVYDLSEDMKNGVYLSMLAEALTGKSMRYNSEPKSNMQMKDNVQACFMAFENAGVRAAGCSPDDFLNGNTKAVVGYMLLLVKRFKNESRRASGKFSAALTANGATTSAPTGAAAPSRPPPSAQGGVAGRPPPSVKAAGAPPPFKSAGGLPMKASVGPPMKSSGGPPVKANGPPPRPAAAPPVPMGRGVPANAPPSRPSPPPNRPPISPPAIKASAGRGVVAPPVKVSAPTRPNVAPVKVAAPVVPSYQAPTYEESEPAYEESAQEYEETNLEDELDKISTMDFGLSSSSSKPSSRPGGHLLTPMLSESGTILPLPPPMDDTQAVDDWPEEPPTTQEPEVYDQEEYGQEDYNAYNEPTTEEYTSTDTYVPPSVDDFYVAPLEDADLAGADDGDLLDTFNELEDMLTEMANDLGVYTV</sequence>
<feature type="domain" description="Calponin-homology (CH)" evidence="2">
    <location>
        <begin position="239"/>
        <end position="343"/>
    </location>
</feature>
<dbReference type="Pfam" id="PF00307">
    <property type="entry name" value="CH"/>
    <property type="match status" value="1"/>
</dbReference>
<dbReference type="OrthoDB" id="18740at2759"/>
<feature type="compositionally biased region" description="Pro residues" evidence="1">
    <location>
        <begin position="387"/>
        <end position="401"/>
    </location>
</feature>
<proteinExistence type="predicted"/>
<feature type="compositionally biased region" description="Low complexity" evidence="1">
    <location>
        <begin position="120"/>
        <end position="135"/>
    </location>
</feature>
<dbReference type="SUPFAM" id="SSF47576">
    <property type="entry name" value="Calponin-homology domain, CH-domain"/>
    <property type="match status" value="1"/>
</dbReference>
<feature type="compositionally biased region" description="Pro residues" evidence="1">
    <location>
        <begin position="429"/>
        <end position="441"/>
    </location>
</feature>
<feature type="region of interest" description="Disordered" evidence="1">
    <location>
        <begin position="540"/>
        <end position="596"/>
    </location>
</feature>
<dbReference type="InParanoid" id="A0A2P6NCH8"/>
<evidence type="ECO:0000313" key="4">
    <source>
        <dbReference type="Proteomes" id="UP000241769"/>
    </source>
</evidence>
<organism evidence="3 4">
    <name type="scientific">Planoprotostelium fungivorum</name>
    <dbReference type="NCBI Taxonomy" id="1890364"/>
    <lineage>
        <taxon>Eukaryota</taxon>
        <taxon>Amoebozoa</taxon>
        <taxon>Evosea</taxon>
        <taxon>Variosea</taxon>
        <taxon>Cavosteliida</taxon>
        <taxon>Cavosteliaceae</taxon>
        <taxon>Planoprotostelium</taxon>
    </lineage>
</organism>
<dbReference type="InterPro" id="IPR036872">
    <property type="entry name" value="CH_dom_sf"/>
</dbReference>
<accession>A0A2P6NCH8</accession>
<feature type="compositionally biased region" description="Acidic residues" evidence="1">
    <location>
        <begin position="511"/>
        <end position="528"/>
    </location>
</feature>
<dbReference type="SMART" id="SM00033">
    <property type="entry name" value="CH"/>
    <property type="match status" value="1"/>
</dbReference>
<feature type="compositionally biased region" description="Low complexity" evidence="1">
    <location>
        <begin position="161"/>
        <end position="187"/>
    </location>
</feature>
<gene>
    <name evidence="3" type="ORF">PROFUN_01173</name>
</gene>
<feature type="compositionally biased region" description="Low complexity" evidence="1">
    <location>
        <begin position="362"/>
        <end position="373"/>
    </location>
</feature>
<dbReference type="STRING" id="1890364.A0A2P6NCH8"/>
<dbReference type="EMBL" id="MDYQ01000121">
    <property type="protein sequence ID" value="PRP81666.1"/>
    <property type="molecule type" value="Genomic_DNA"/>
</dbReference>
<name>A0A2P6NCH8_9EUKA</name>
<feature type="compositionally biased region" description="Polar residues" evidence="1">
    <location>
        <begin position="109"/>
        <end position="119"/>
    </location>
</feature>
<dbReference type="PROSITE" id="PS50021">
    <property type="entry name" value="CH"/>
    <property type="match status" value="1"/>
</dbReference>
<evidence type="ECO:0000256" key="1">
    <source>
        <dbReference type="SAM" id="MobiDB-lite"/>
    </source>
</evidence>
<dbReference type="Gene3D" id="1.10.418.10">
    <property type="entry name" value="Calponin-like domain"/>
    <property type="match status" value="1"/>
</dbReference>
<reference evidence="3 4" key="1">
    <citation type="journal article" date="2018" name="Genome Biol. Evol.">
        <title>Multiple Roots of Fruiting Body Formation in Amoebozoa.</title>
        <authorList>
            <person name="Hillmann F."/>
            <person name="Forbes G."/>
            <person name="Novohradska S."/>
            <person name="Ferling I."/>
            <person name="Riege K."/>
            <person name="Groth M."/>
            <person name="Westermann M."/>
            <person name="Marz M."/>
            <person name="Spaller T."/>
            <person name="Winckler T."/>
            <person name="Schaap P."/>
            <person name="Glockner G."/>
        </authorList>
    </citation>
    <scope>NUCLEOTIDE SEQUENCE [LARGE SCALE GENOMIC DNA]</scope>
    <source>
        <strain evidence="3 4">Jena</strain>
    </source>
</reference>
<feature type="region of interest" description="Disordered" evidence="1">
    <location>
        <begin position="362"/>
        <end position="488"/>
    </location>
</feature>
<dbReference type="InterPro" id="IPR001715">
    <property type="entry name" value="CH_dom"/>
</dbReference>
<feature type="compositionally biased region" description="Gly residues" evidence="1">
    <location>
        <begin position="188"/>
        <end position="197"/>
    </location>
</feature>
<evidence type="ECO:0000313" key="3">
    <source>
        <dbReference type="EMBL" id="PRP81666.1"/>
    </source>
</evidence>
<dbReference type="AlphaFoldDB" id="A0A2P6NCH8"/>
<evidence type="ECO:0000259" key="2">
    <source>
        <dbReference type="PROSITE" id="PS50021"/>
    </source>
</evidence>
<feature type="compositionally biased region" description="Basic and acidic residues" evidence="1">
    <location>
        <begin position="96"/>
        <end position="106"/>
    </location>
</feature>
<feature type="compositionally biased region" description="Pro residues" evidence="1">
    <location>
        <begin position="147"/>
        <end position="160"/>
    </location>
</feature>
<feature type="compositionally biased region" description="Polar residues" evidence="1">
    <location>
        <begin position="136"/>
        <end position="145"/>
    </location>
</feature>
<feature type="region of interest" description="Disordered" evidence="1">
    <location>
        <begin position="509"/>
        <end position="528"/>
    </location>
</feature>
<dbReference type="Proteomes" id="UP000241769">
    <property type="component" value="Unassembled WGS sequence"/>
</dbReference>
<feature type="compositionally biased region" description="Pro residues" evidence="1">
    <location>
        <begin position="449"/>
        <end position="466"/>
    </location>
</feature>
<keyword evidence="4" id="KW-1185">Reference proteome</keyword>
<feature type="region of interest" description="Disordered" evidence="1">
    <location>
        <begin position="96"/>
        <end position="200"/>
    </location>
</feature>
<comment type="caution">
    <text evidence="3">The sequence shown here is derived from an EMBL/GenBank/DDBJ whole genome shotgun (WGS) entry which is preliminary data.</text>
</comment>